<organism evidence="6 7">
    <name type="scientific">Cotesia glomerata</name>
    <name type="common">Lepidopteran parasitic wasp</name>
    <name type="synonym">Apanteles glomeratus</name>
    <dbReference type="NCBI Taxonomy" id="32391"/>
    <lineage>
        <taxon>Eukaryota</taxon>
        <taxon>Metazoa</taxon>
        <taxon>Ecdysozoa</taxon>
        <taxon>Arthropoda</taxon>
        <taxon>Hexapoda</taxon>
        <taxon>Insecta</taxon>
        <taxon>Pterygota</taxon>
        <taxon>Neoptera</taxon>
        <taxon>Endopterygota</taxon>
        <taxon>Hymenoptera</taxon>
        <taxon>Apocrita</taxon>
        <taxon>Ichneumonoidea</taxon>
        <taxon>Braconidae</taxon>
        <taxon>Microgastrinae</taxon>
        <taxon>Cotesia</taxon>
    </lineage>
</organism>
<dbReference type="InterPro" id="IPR028082">
    <property type="entry name" value="Peripla_BP_I"/>
</dbReference>
<dbReference type="InterPro" id="IPR001828">
    <property type="entry name" value="ANF_lig-bd_rcpt"/>
</dbReference>
<evidence type="ECO:0000256" key="1">
    <source>
        <dbReference type="ARBA" id="ARBA00004370"/>
    </source>
</evidence>
<evidence type="ECO:0000256" key="2">
    <source>
        <dbReference type="ARBA" id="ARBA00022692"/>
    </source>
</evidence>
<dbReference type="Proteomes" id="UP000826195">
    <property type="component" value="Unassembled WGS sequence"/>
</dbReference>
<feature type="domain" description="Receptor ligand binding region" evidence="5">
    <location>
        <begin position="236"/>
        <end position="321"/>
    </location>
</feature>
<comment type="caution">
    <text evidence="6">The sequence shown here is derived from an EMBL/GenBank/DDBJ whole genome shotgun (WGS) entry which is preliminary data.</text>
</comment>
<keyword evidence="4" id="KW-0472">Membrane</keyword>
<dbReference type="SUPFAM" id="SSF53822">
    <property type="entry name" value="Periplasmic binding protein-like I"/>
    <property type="match status" value="1"/>
</dbReference>
<comment type="subcellular location">
    <subcellularLocation>
        <location evidence="1">Membrane</location>
    </subcellularLocation>
</comment>
<keyword evidence="3" id="KW-1133">Transmembrane helix</keyword>
<name>A0AAV7ITK5_COTGL</name>
<dbReference type="Gene3D" id="3.40.50.2300">
    <property type="match status" value="2"/>
</dbReference>
<proteinExistence type="predicted"/>
<protein>
    <recommendedName>
        <fullName evidence="5">Receptor ligand binding region domain-containing protein</fullName>
    </recommendedName>
</protein>
<keyword evidence="7" id="KW-1185">Reference proteome</keyword>
<dbReference type="Pfam" id="PF01094">
    <property type="entry name" value="ANF_receptor"/>
    <property type="match status" value="1"/>
</dbReference>
<evidence type="ECO:0000313" key="6">
    <source>
        <dbReference type="EMBL" id="KAH0568159.1"/>
    </source>
</evidence>
<dbReference type="AlphaFoldDB" id="A0AAV7ITK5"/>
<accession>A0AAV7ITK5</accession>
<sequence length="323" mass="36943">MDYSLKCFICERKFVGSLLAQEVKIVKARGIATLREYSMKIGDNKHKFLEGKTEIQVHEKCRTKYLISNKDTPGSSNSSVSGISTRSVSSDFEFSKHCLFCQKDIYNKLRKKHIIQSDEIKEKLLHFAEQRNDSLGQHVIDLISRVNSLTEKLFLKEIQFLIFFTAVPQGFQSAPINSTTTHVDDCTEHFPVRHDESAIHLWLGATRYFCKRAVARAYLSFDQILGQSGIRLLKGETCKQLSRSVQGIFGPSDPLLGAHIQSICEALDVPHLEARMDFEPAFKEFSINLYPAQDHLNKAFKDLMSFLNWTKVAIIYEENYGMF</sequence>
<evidence type="ECO:0000256" key="4">
    <source>
        <dbReference type="ARBA" id="ARBA00023136"/>
    </source>
</evidence>
<evidence type="ECO:0000256" key="3">
    <source>
        <dbReference type="ARBA" id="ARBA00022989"/>
    </source>
</evidence>
<dbReference type="GO" id="GO:0016020">
    <property type="term" value="C:membrane"/>
    <property type="evidence" value="ECO:0007669"/>
    <property type="project" value="UniProtKB-SubCell"/>
</dbReference>
<evidence type="ECO:0000259" key="5">
    <source>
        <dbReference type="Pfam" id="PF01094"/>
    </source>
</evidence>
<evidence type="ECO:0000313" key="7">
    <source>
        <dbReference type="Proteomes" id="UP000826195"/>
    </source>
</evidence>
<reference evidence="6 7" key="1">
    <citation type="journal article" date="2021" name="J. Hered.">
        <title>A chromosome-level genome assembly of the parasitoid wasp, Cotesia glomerata (Hymenoptera: Braconidae).</title>
        <authorList>
            <person name="Pinto B.J."/>
            <person name="Weis J.J."/>
            <person name="Gamble T."/>
            <person name="Ode P.J."/>
            <person name="Paul R."/>
            <person name="Zaspel J.M."/>
        </authorList>
    </citation>
    <scope>NUCLEOTIDE SEQUENCE [LARGE SCALE GENOMIC DNA]</scope>
    <source>
        <strain evidence="6">CgM1</strain>
    </source>
</reference>
<gene>
    <name evidence="6" type="ORF">KQX54_019167</name>
</gene>
<keyword evidence="2" id="KW-0812">Transmembrane</keyword>
<dbReference type="EMBL" id="JAHXZJ010000001">
    <property type="protein sequence ID" value="KAH0568159.1"/>
    <property type="molecule type" value="Genomic_DNA"/>
</dbReference>